<evidence type="ECO:0000313" key="14">
    <source>
        <dbReference type="Proteomes" id="UP000728032"/>
    </source>
</evidence>
<dbReference type="GO" id="GO:0007187">
    <property type="term" value="P:G protein-coupled receptor signaling pathway, coupled to cyclic nucleotide second messenger"/>
    <property type="evidence" value="ECO:0007669"/>
    <property type="project" value="TreeGrafter"/>
</dbReference>
<accession>A0A7R9LGH5</accession>
<dbReference type="PROSITE" id="PS50262">
    <property type="entry name" value="G_PROTEIN_RECEP_F1_2"/>
    <property type="match status" value="1"/>
</dbReference>
<keyword evidence="6 10" id="KW-0297">G-protein coupled receptor</keyword>
<protein>
    <recommendedName>
        <fullName evidence="12">G-protein coupled receptors family 1 profile domain-containing protein</fullName>
    </recommendedName>
</protein>
<dbReference type="EMBL" id="CAJPVJ010000788">
    <property type="protein sequence ID" value="CAG2163396.1"/>
    <property type="molecule type" value="Genomic_DNA"/>
</dbReference>
<keyword evidence="3" id="KW-1003">Cell membrane</keyword>
<feature type="transmembrane region" description="Helical" evidence="11">
    <location>
        <begin position="12"/>
        <end position="40"/>
    </location>
</feature>
<dbReference type="GO" id="GO:0030594">
    <property type="term" value="F:neurotransmitter receptor activity"/>
    <property type="evidence" value="ECO:0007669"/>
    <property type="project" value="TreeGrafter"/>
</dbReference>
<evidence type="ECO:0000256" key="4">
    <source>
        <dbReference type="ARBA" id="ARBA00022692"/>
    </source>
</evidence>
<evidence type="ECO:0000256" key="1">
    <source>
        <dbReference type="ARBA" id="ARBA00004651"/>
    </source>
</evidence>
<organism evidence="13">
    <name type="scientific">Oppiella nova</name>
    <dbReference type="NCBI Taxonomy" id="334625"/>
    <lineage>
        <taxon>Eukaryota</taxon>
        <taxon>Metazoa</taxon>
        <taxon>Ecdysozoa</taxon>
        <taxon>Arthropoda</taxon>
        <taxon>Chelicerata</taxon>
        <taxon>Arachnida</taxon>
        <taxon>Acari</taxon>
        <taxon>Acariformes</taxon>
        <taxon>Sarcoptiformes</taxon>
        <taxon>Oribatida</taxon>
        <taxon>Brachypylina</taxon>
        <taxon>Oppioidea</taxon>
        <taxon>Oppiidae</taxon>
        <taxon>Oppiella</taxon>
    </lineage>
</organism>
<dbReference type="Proteomes" id="UP000728032">
    <property type="component" value="Unassembled WGS sequence"/>
</dbReference>
<dbReference type="InterPro" id="IPR000276">
    <property type="entry name" value="GPCR_Rhodpsn"/>
</dbReference>
<dbReference type="GO" id="GO:0005886">
    <property type="term" value="C:plasma membrane"/>
    <property type="evidence" value="ECO:0007669"/>
    <property type="project" value="UniProtKB-SubCell"/>
</dbReference>
<dbReference type="Pfam" id="PF00001">
    <property type="entry name" value="7tm_1"/>
    <property type="match status" value="1"/>
</dbReference>
<reference evidence="13" key="1">
    <citation type="submission" date="2020-11" db="EMBL/GenBank/DDBJ databases">
        <authorList>
            <person name="Tran Van P."/>
        </authorList>
    </citation>
    <scope>NUCLEOTIDE SEQUENCE</scope>
</reference>
<keyword evidence="7 11" id="KW-0472">Membrane</keyword>
<dbReference type="SUPFAM" id="SSF81321">
    <property type="entry name" value="Family A G protein-coupled receptor-like"/>
    <property type="match status" value="1"/>
</dbReference>
<dbReference type="PROSITE" id="PS00237">
    <property type="entry name" value="G_PROTEIN_RECEP_F1_1"/>
    <property type="match status" value="1"/>
</dbReference>
<sequence length="275" mass="32012">MNSTHISSEELYFIQFLSSIILFIIIFITIIGNILVITAVITTPKLQIRPNFLILSLSITDLSVGVFVMPFTAYYDVLKLSDWTFGPVMCDVYYMFIINLTSTSYLHLIVIAIDRYLSVTKIQYSMNKSKSHVMAMIAFSWTFPPLITIWPILGWRDTRVYTDRIRKYVCYAAGNNVLVKYSIISVSLIGFCIIPTLYYRVYKKSIEFTKKCKNRKRVTFQKQKSMDKKDKLMRREFQVAKTLAVVTITNDSFKYDHMVSVSKFHIKSNSIRVNH</sequence>
<evidence type="ECO:0000256" key="3">
    <source>
        <dbReference type="ARBA" id="ARBA00022475"/>
    </source>
</evidence>
<dbReference type="InterPro" id="IPR017452">
    <property type="entry name" value="GPCR_Rhodpsn_7TM"/>
</dbReference>
<comment type="subcellular location">
    <subcellularLocation>
        <location evidence="1">Cell membrane</location>
        <topology evidence="1">Multi-pass membrane protein</topology>
    </subcellularLocation>
</comment>
<dbReference type="GO" id="GO:0004993">
    <property type="term" value="F:G protein-coupled serotonin receptor activity"/>
    <property type="evidence" value="ECO:0007669"/>
    <property type="project" value="TreeGrafter"/>
</dbReference>
<evidence type="ECO:0000256" key="8">
    <source>
        <dbReference type="ARBA" id="ARBA00023170"/>
    </source>
</evidence>
<evidence type="ECO:0000256" key="11">
    <source>
        <dbReference type="SAM" id="Phobius"/>
    </source>
</evidence>
<feature type="transmembrane region" description="Helical" evidence="11">
    <location>
        <begin position="92"/>
        <end position="113"/>
    </location>
</feature>
<feature type="transmembrane region" description="Helical" evidence="11">
    <location>
        <begin position="181"/>
        <end position="201"/>
    </location>
</feature>
<keyword evidence="9 10" id="KW-0807">Transducer</keyword>
<dbReference type="PANTHER" id="PTHR24247">
    <property type="entry name" value="5-HYDROXYTRYPTAMINE RECEPTOR"/>
    <property type="match status" value="1"/>
</dbReference>
<evidence type="ECO:0000256" key="10">
    <source>
        <dbReference type="RuleBase" id="RU000688"/>
    </source>
</evidence>
<comment type="similarity">
    <text evidence="2 10">Belongs to the G-protein coupled receptor 1 family.</text>
</comment>
<evidence type="ECO:0000259" key="12">
    <source>
        <dbReference type="PROSITE" id="PS50262"/>
    </source>
</evidence>
<keyword evidence="14" id="KW-1185">Reference proteome</keyword>
<proteinExistence type="inferred from homology"/>
<feature type="transmembrane region" description="Helical" evidence="11">
    <location>
        <begin position="52"/>
        <end position="72"/>
    </location>
</feature>
<dbReference type="GO" id="GO:0030425">
    <property type="term" value="C:dendrite"/>
    <property type="evidence" value="ECO:0007669"/>
    <property type="project" value="TreeGrafter"/>
</dbReference>
<dbReference type="GO" id="GO:0007268">
    <property type="term" value="P:chemical synaptic transmission"/>
    <property type="evidence" value="ECO:0007669"/>
    <property type="project" value="TreeGrafter"/>
</dbReference>
<evidence type="ECO:0000256" key="5">
    <source>
        <dbReference type="ARBA" id="ARBA00022989"/>
    </source>
</evidence>
<evidence type="ECO:0000313" key="13">
    <source>
        <dbReference type="EMBL" id="CAD7641192.1"/>
    </source>
</evidence>
<feature type="domain" description="G-protein coupled receptors family 1 profile" evidence="12">
    <location>
        <begin position="32"/>
        <end position="249"/>
    </location>
</feature>
<dbReference type="OrthoDB" id="10044919at2759"/>
<dbReference type="GO" id="GO:0045202">
    <property type="term" value="C:synapse"/>
    <property type="evidence" value="ECO:0007669"/>
    <property type="project" value="GOC"/>
</dbReference>
<evidence type="ECO:0000256" key="9">
    <source>
        <dbReference type="ARBA" id="ARBA00023224"/>
    </source>
</evidence>
<evidence type="ECO:0000256" key="7">
    <source>
        <dbReference type="ARBA" id="ARBA00023136"/>
    </source>
</evidence>
<dbReference type="EMBL" id="OC915613">
    <property type="protein sequence ID" value="CAD7641192.1"/>
    <property type="molecule type" value="Genomic_DNA"/>
</dbReference>
<feature type="transmembrane region" description="Helical" evidence="11">
    <location>
        <begin position="133"/>
        <end position="153"/>
    </location>
</feature>
<evidence type="ECO:0000256" key="2">
    <source>
        <dbReference type="ARBA" id="ARBA00010663"/>
    </source>
</evidence>
<dbReference type="PRINTS" id="PR00237">
    <property type="entry name" value="GPCRRHODOPSN"/>
</dbReference>
<keyword evidence="5 11" id="KW-1133">Transmembrane helix</keyword>
<keyword evidence="8 10" id="KW-0675">Receptor</keyword>
<gene>
    <name evidence="13" type="ORF">ONB1V03_LOCUS2972</name>
</gene>
<evidence type="ECO:0000256" key="6">
    <source>
        <dbReference type="ARBA" id="ARBA00023040"/>
    </source>
</evidence>
<name>A0A7R9LGH5_9ACAR</name>
<dbReference type="Gene3D" id="1.20.1070.10">
    <property type="entry name" value="Rhodopsin 7-helix transmembrane proteins"/>
    <property type="match status" value="1"/>
</dbReference>
<dbReference type="AlphaFoldDB" id="A0A7R9LGH5"/>
<keyword evidence="4 10" id="KW-0812">Transmembrane</keyword>